<evidence type="ECO:0000256" key="2">
    <source>
        <dbReference type="ARBA" id="ARBA00022448"/>
    </source>
</evidence>
<keyword evidence="2" id="KW-0813">Transport</keyword>
<proteinExistence type="inferred from homology"/>
<name>A0ABD6AXM7_9EURY</name>
<dbReference type="SMART" id="SM00382">
    <property type="entry name" value="AAA"/>
    <property type="match status" value="1"/>
</dbReference>
<dbReference type="EMBL" id="JBHUDC010000007">
    <property type="protein sequence ID" value="MFD1514356.1"/>
    <property type="molecule type" value="Genomic_DNA"/>
</dbReference>
<dbReference type="Pfam" id="PF00005">
    <property type="entry name" value="ABC_tran"/>
    <property type="match status" value="1"/>
</dbReference>
<dbReference type="PANTHER" id="PTHR43776:SF7">
    <property type="entry name" value="D,D-DIPEPTIDE TRANSPORT ATP-BINDING PROTEIN DDPF-RELATED"/>
    <property type="match status" value="1"/>
</dbReference>
<accession>A0ABD6AXM7</accession>
<dbReference type="InterPro" id="IPR003439">
    <property type="entry name" value="ABC_transporter-like_ATP-bd"/>
</dbReference>
<evidence type="ECO:0000313" key="8">
    <source>
        <dbReference type="Proteomes" id="UP001597187"/>
    </source>
</evidence>
<feature type="domain" description="ABC transporter" evidence="6">
    <location>
        <begin position="21"/>
        <end position="285"/>
    </location>
</feature>
<dbReference type="InterPro" id="IPR050319">
    <property type="entry name" value="ABC_transp_ATP-bind"/>
</dbReference>
<evidence type="ECO:0000259" key="6">
    <source>
        <dbReference type="PROSITE" id="PS50893"/>
    </source>
</evidence>
<dbReference type="GO" id="GO:0055085">
    <property type="term" value="P:transmembrane transport"/>
    <property type="evidence" value="ECO:0007669"/>
    <property type="project" value="UniProtKB-ARBA"/>
</dbReference>
<evidence type="ECO:0000256" key="5">
    <source>
        <dbReference type="SAM" id="MobiDB-lite"/>
    </source>
</evidence>
<reference evidence="7 8" key="1">
    <citation type="journal article" date="2019" name="Int. J. Syst. Evol. Microbiol.">
        <title>The Global Catalogue of Microorganisms (GCM) 10K type strain sequencing project: providing services to taxonomists for standard genome sequencing and annotation.</title>
        <authorList>
            <consortium name="The Broad Institute Genomics Platform"/>
            <consortium name="The Broad Institute Genome Sequencing Center for Infectious Disease"/>
            <person name="Wu L."/>
            <person name="Ma J."/>
        </authorList>
    </citation>
    <scope>NUCLEOTIDE SEQUENCE [LARGE SCALE GENOMIC DNA]</scope>
    <source>
        <strain evidence="7 8">CGMCC 1.12563</strain>
    </source>
</reference>
<dbReference type="InterPro" id="IPR017871">
    <property type="entry name" value="ABC_transporter-like_CS"/>
</dbReference>
<protein>
    <submittedName>
        <fullName evidence="7">ABC transporter ATP-binding protein</fullName>
    </submittedName>
</protein>
<dbReference type="PROSITE" id="PS00211">
    <property type="entry name" value="ABC_TRANSPORTER_1"/>
    <property type="match status" value="1"/>
</dbReference>
<organism evidence="7 8">
    <name type="scientific">Halomarina rubra</name>
    <dbReference type="NCBI Taxonomy" id="2071873"/>
    <lineage>
        <taxon>Archaea</taxon>
        <taxon>Methanobacteriati</taxon>
        <taxon>Methanobacteriota</taxon>
        <taxon>Stenosarchaea group</taxon>
        <taxon>Halobacteria</taxon>
        <taxon>Halobacteriales</taxon>
        <taxon>Natronomonadaceae</taxon>
        <taxon>Halomarina</taxon>
    </lineage>
</organism>
<evidence type="ECO:0000256" key="1">
    <source>
        <dbReference type="ARBA" id="ARBA00005417"/>
    </source>
</evidence>
<dbReference type="InterPro" id="IPR013563">
    <property type="entry name" value="Oligopep_ABC_C"/>
</dbReference>
<dbReference type="RefSeq" id="WP_369694242.1">
    <property type="nucleotide sequence ID" value="NZ_JALXFV010000007.1"/>
</dbReference>
<dbReference type="FunFam" id="3.40.50.300:FF:000016">
    <property type="entry name" value="Oligopeptide ABC transporter ATP-binding component"/>
    <property type="match status" value="1"/>
</dbReference>
<dbReference type="GO" id="GO:0005524">
    <property type="term" value="F:ATP binding"/>
    <property type="evidence" value="ECO:0007669"/>
    <property type="project" value="UniProtKB-KW"/>
</dbReference>
<dbReference type="SUPFAM" id="SSF52540">
    <property type="entry name" value="P-loop containing nucleoside triphosphate hydrolases"/>
    <property type="match status" value="1"/>
</dbReference>
<dbReference type="Pfam" id="PF08352">
    <property type="entry name" value="oligo_HPY"/>
    <property type="match status" value="1"/>
</dbReference>
<sequence length="440" mass="49142">MSTADERSDGATSRPDDETLVRIDGLTKHFDVTGGLFGGLHLDFDGDGLPLKRTTSEVRAVDDVSLDIERGETLGLVGESGCGKSTLGRTILQLINPTAGDVYFHGRNIAELSKEELRRARSDLQMIFQDPQASLNPRMKVGPIVEEPMKYHSMFDADGRARRARELLAAVGLDPQHYNRYPHQFSGGQRQRINLARALSVDPEFIVCDEPTSALDASIQAQVLNTMRDLQAEFDLTYLFISHDLSVVRHISDRVAVMYLGKIVELADKEELFENPKHPYTKALLSSIPSPDPKQSRRRDVLEGDVPDPVDPPSGCRFRTRCPSLIAPERYHFDERTWDGVRSFMRAVDRQTFDPHDRAVVESEFFEGSTLTGEAERIVERAIDLVLADEWEEAAALLEDRFANESVCAGREPAYSVDAEEGDGEHFVACHLYADEHGDG</sequence>
<keyword evidence="4 7" id="KW-0067">ATP-binding</keyword>
<dbReference type="PROSITE" id="PS50893">
    <property type="entry name" value="ABC_TRANSPORTER_2"/>
    <property type="match status" value="1"/>
</dbReference>
<dbReference type="InterPro" id="IPR027417">
    <property type="entry name" value="P-loop_NTPase"/>
</dbReference>
<dbReference type="PANTHER" id="PTHR43776">
    <property type="entry name" value="TRANSPORT ATP-BINDING PROTEIN"/>
    <property type="match status" value="1"/>
</dbReference>
<dbReference type="CDD" id="cd03257">
    <property type="entry name" value="ABC_NikE_OppD_transporters"/>
    <property type="match status" value="1"/>
</dbReference>
<dbReference type="InterPro" id="IPR003593">
    <property type="entry name" value="AAA+_ATPase"/>
</dbReference>
<dbReference type="NCBIfam" id="TIGR01727">
    <property type="entry name" value="oligo_HPY"/>
    <property type="match status" value="1"/>
</dbReference>
<evidence type="ECO:0000313" key="7">
    <source>
        <dbReference type="EMBL" id="MFD1514356.1"/>
    </source>
</evidence>
<gene>
    <name evidence="7" type="ORF">ACFSBT_13825</name>
</gene>
<dbReference type="Gene3D" id="3.40.50.300">
    <property type="entry name" value="P-loop containing nucleotide triphosphate hydrolases"/>
    <property type="match status" value="1"/>
</dbReference>
<keyword evidence="3" id="KW-0547">Nucleotide-binding</keyword>
<keyword evidence="8" id="KW-1185">Reference proteome</keyword>
<evidence type="ECO:0000256" key="4">
    <source>
        <dbReference type="ARBA" id="ARBA00022840"/>
    </source>
</evidence>
<dbReference type="AlphaFoldDB" id="A0ABD6AXM7"/>
<feature type="region of interest" description="Disordered" evidence="5">
    <location>
        <begin position="283"/>
        <end position="314"/>
    </location>
</feature>
<evidence type="ECO:0000256" key="3">
    <source>
        <dbReference type="ARBA" id="ARBA00022741"/>
    </source>
</evidence>
<comment type="caution">
    <text evidence="7">The sequence shown here is derived from an EMBL/GenBank/DDBJ whole genome shotgun (WGS) entry which is preliminary data.</text>
</comment>
<dbReference type="Proteomes" id="UP001597187">
    <property type="component" value="Unassembled WGS sequence"/>
</dbReference>
<comment type="similarity">
    <text evidence="1">Belongs to the ABC transporter superfamily.</text>
</comment>